<gene>
    <name evidence="1" type="ORF">CTEN210_18331</name>
</gene>
<evidence type="ECO:0000313" key="1">
    <source>
        <dbReference type="EMBL" id="GFH61855.1"/>
    </source>
</evidence>
<sequence>MTLFYNGEILWEGYIYSGKPLVYDEEERHSWEVIIVLPGVEEIPHGTFNDCCNVETVIMSDTVRRIEHRAFQLCSSLMFVKLSTNLEYIGGWAFYFCDSLTSIFIPPSCGYIDNYAFKGCESLTMLGLPQHVQLNQGLFKGTALIKKSPIEVDEDGEYDEDDEDTVIQWIKSINNGEAYALHRASASYDPLSEIIHALVKRHGIKVMRMPNTIGITPSQYLEANTFVDISEKDIINRYILDMMGETV</sequence>
<dbReference type="SUPFAM" id="SSF52058">
    <property type="entry name" value="L domain-like"/>
    <property type="match status" value="1"/>
</dbReference>
<dbReference type="AlphaFoldDB" id="A0AAD3DF40"/>
<dbReference type="EMBL" id="BLLK01000075">
    <property type="protein sequence ID" value="GFH61855.1"/>
    <property type="molecule type" value="Genomic_DNA"/>
</dbReference>
<comment type="caution">
    <text evidence="1">The sequence shown here is derived from an EMBL/GenBank/DDBJ whole genome shotgun (WGS) entry which is preliminary data.</text>
</comment>
<proteinExistence type="predicted"/>
<name>A0AAD3DF40_9STRA</name>
<dbReference type="Pfam" id="PF13306">
    <property type="entry name" value="LRR_5"/>
    <property type="match status" value="1"/>
</dbReference>
<keyword evidence="2" id="KW-1185">Reference proteome</keyword>
<reference evidence="1 2" key="1">
    <citation type="journal article" date="2021" name="Sci. Rep.">
        <title>The genome of the diatom Chaetoceros tenuissimus carries an ancient integrated fragment of an extant virus.</title>
        <authorList>
            <person name="Hongo Y."/>
            <person name="Kimura K."/>
            <person name="Takaki Y."/>
            <person name="Yoshida Y."/>
            <person name="Baba S."/>
            <person name="Kobayashi G."/>
            <person name="Nagasaki K."/>
            <person name="Hano T."/>
            <person name="Tomaru Y."/>
        </authorList>
    </citation>
    <scope>NUCLEOTIDE SEQUENCE [LARGE SCALE GENOMIC DNA]</scope>
    <source>
        <strain evidence="1 2">NIES-3715</strain>
    </source>
</reference>
<evidence type="ECO:0000313" key="2">
    <source>
        <dbReference type="Proteomes" id="UP001054902"/>
    </source>
</evidence>
<dbReference type="InterPro" id="IPR026906">
    <property type="entry name" value="LRR_5"/>
</dbReference>
<dbReference type="PANTHER" id="PTHR45661">
    <property type="entry name" value="SURFACE ANTIGEN"/>
    <property type="match status" value="1"/>
</dbReference>
<protein>
    <recommendedName>
        <fullName evidence="3">Leucine-rich repeat domain-containing protein</fullName>
    </recommendedName>
</protein>
<dbReference type="InterPro" id="IPR032675">
    <property type="entry name" value="LRR_dom_sf"/>
</dbReference>
<evidence type="ECO:0008006" key="3">
    <source>
        <dbReference type="Google" id="ProtNLM"/>
    </source>
</evidence>
<dbReference type="InterPro" id="IPR053139">
    <property type="entry name" value="Surface_bspA-like"/>
</dbReference>
<dbReference type="Gene3D" id="3.80.10.10">
    <property type="entry name" value="Ribonuclease Inhibitor"/>
    <property type="match status" value="1"/>
</dbReference>
<dbReference type="PANTHER" id="PTHR45661:SF3">
    <property type="entry name" value="IG-LIKE DOMAIN-CONTAINING PROTEIN"/>
    <property type="match status" value="1"/>
</dbReference>
<organism evidence="1 2">
    <name type="scientific">Chaetoceros tenuissimus</name>
    <dbReference type="NCBI Taxonomy" id="426638"/>
    <lineage>
        <taxon>Eukaryota</taxon>
        <taxon>Sar</taxon>
        <taxon>Stramenopiles</taxon>
        <taxon>Ochrophyta</taxon>
        <taxon>Bacillariophyta</taxon>
        <taxon>Coscinodiscophyceae</taxon>
        <taxon>Chaetocerotophycidae</taxon>
        <taxon>Chaetocerotales</taxon>
        <taxon>Chaetocerotaceae</taxon>
        <taxon>Chaetoceros</taxon>
    </lineage>
</organism>
<accession>A0AAD3DF40</accession>
<dbReference type="Proteomes" id="UP001054902">
    <property type="component" value="Unassembled WGS sequence"/>
</dbReference>